<sequence length="82" mass="9670">MANLKTWQKYGFYTSSIIAPGFTFPYLTFSMLDGDGKSCEHKVFVNTFKEDGKELQFFLDKLQELNPFYKFPNIEEFNSNFK</sequence>
<accession>A0A6I6GJZ0</accession>
<reference evidence="2 3" key="1">
    <citation type="submission" date="2019-11" db="EMBL/GenBank/DDBJ databases">
        <authorList>
            <person name="Im W.T."/>
        </authorList>
    </citation>
    <scope>NUCLEOTIDE SEQUENCE [LARGE SCALE GENOMIC DNA]</scope>
    <source>
        <strain evidence="2 3">SB-02</strain>
    </source>
</reference>
<protein>
    <submittedName>
        <fullName evidence="2">Uncharacterized protein</fullName>
    </submittedName>
</protein>
<keyword evidence="3" id="KW-1185">Reference proteome</keyword>
<organism evidence="2 3">
    <name type="scientific">Phnomibacter ginsenosidimutans</name>
    <dbReference type="NCBI Taxonomy" id="2676868"/>
    <lineage>
        <taxon>Bacteria</taxon>
        <taxon>Pseudomonadati</taxon>
        <taxon>Bacteroidota</taxon>
        <taxon>Chitinophagia</taxon>
        <taxon>Chitinophagales</taxon>
        <taxon>Chitinophagaceae</taxon>
        <taxon>Phnomibacter</taxon>
    </lineage>
</organism>
<evidence type="ECO:0000313" key="3">
    <source>
        <dbReference type="Proteomes" id="UP000426027"/>
    </source>
</evidence>
<evidence type="ECO:0000313" key="2">
    <source>
        <dbReference type="EMBL" id="QGW28715.1"/>
    </source>
</evidence>
<dbReference type="RefSeq" id="WP_157479068.1">
    <property type="nucleotide sequence ID" value="NZ_CP046566.1"/>
</dbReference>
<gene>
    <name evidence="2" type="ORF">GLV81_11940</name>
</gene>
<evidence type="ECO:0000256" key="1">
    <source>
        <dbReference type="SAM" id="Phobius"/>
    </source>
</evidence>
<dbReference type="AlphaFoldDB" id="A0A6I6GJZ0"/>
<dbReference type="KEGG" id="fls:GLV81_11940"/>
<keyword evidence="1" id="KW-0812">Transmembrane</keyword>
<name>A0A6I6GJZ0_9BACT</name>
<feature type="transmembrane region" description="Helical" evidence="1">
    <location>
        <begin position="12"/>
        <end position="32"/>
    </location>
</feature>
<proteinExistence type="predicted"/>
<keyword evidence="1" id="KW-1133">Transmembrane helix</keyword>
<dbReference type="Proteomes" id="UP000426027">
    <property type="component" value="Chromosome"/>
</dbReference>
<dbReference type="EMBL" id="CP046566">
    <property type="protein sequence ID" value="QGW28715.1"/>
    <property type="molecule type" value="Genomic_DNA"/>
</dbReference>
<keyword evidence="1" id="KW-0472">Membrane</keyword>